<dbReference type="STRING" id="1304275.C41B8_09361"/>
<evidence type="ECO:0000256" key="1">
    <source>
        <dbReference type="SAM" id="MobiDB-lite"/>
    </source>
</evidence>
<comment type="caution">
    <text evidence="2">The sequence shown here is derived from an EMBL/GenBank/DDBJ whole genome shotgun (WGS) entry which is preliminary data.</text>
</comment>
<keyword evidence="3" id="KW-1185">Reference proteome</keyword>
<dbReference type="EMBL" id="APNK01000011">
    <property type="protein sequence ID" value="KEZ77575.1"/>
    <property type="molecule type" value="Genomic_DNA"/>
</dbReference>
<dbReference type="eggNOG" id="COG2331">
    <property type="taxonomic scope" value="Bacteria"/>
</dbReference>
<name>A0A084ILJ1_SALHC</name>
<feature type="compositionally biased region" description="Basic and acidic residues" evidence="1">
    <location>
        <begin position="38"/>
        <end position="56"/>
    </location>
</feature>
<feature type="region of interest" description="Disordered" evidence="1">
    <location>
        <begin position="38"/>
        <end position="86"/>
    </location>
</feature>
<evidence type="ECO:0000313" key="2">
    <source>
        <dbReference type="EMBL" id="KEZ77575.1"/>
    </source>
</evidence>
<accession>A0A084ILJ1</accession>
<reference evidence="2 3" key="1">
    <citation type="submission" date="2013-03" db="EMBL/GenBank/DDBJ databases">
        <title>Salinisphaera hydrothermalis C41B8 Genome Sequencing.</title>
        <authorList>
            <person name="Li C."/>
            <person name="Lai Q."/>
            <person name="Shao Z."/>
        </authorList>
    </citation>
    <scope>NUCLEOTIDE SEQUENCE [LARGE SCALE GENOMIC DNA]</scope>
    <source>
        <strain evidence="2 3">C41B8</strain>
    </source>
</reference>
<proteinExistence type="predicted"/>
<dbReference type="Proteomes" id="UP000028302">
    <property type="component" value="Unassembled WGS sequence"/>
</dbReference>
<gene>
    <name evidence="2" type="ORF">C41B8_09361</name>
</gene>
<dbReference type="AlphaFoldDB" id="A0A084ILJ1"/>
<organism evidence="2 3">
    <name type="scientific">Salinisphaera hydrothermalis (strain C41B8)</name>
    <dbReference type="NCBI Taxonomy" id="1304275"/>
    <lineage>
        <taxon>Bacteria</taxon>
        <taxon>Pseudomonadati</taxon>
        <taxon>Pseudomonadota</taxon>
        <taxon>Gammaproteobacteria</taxon>
        <taxon>Salinisphaerales</taxon>
        <taxon>Salinisphaeraceae</taxon>
        <taxon>Salinisphaera</taxon>
    </lineage>
</organism>
<protein>
    <submittedName>
        <fullName evidence="2">Putative formamidase regulatory protein FmdB</fullName>
    </submittedName>
</protein>
<evidence type="ECO:0000313" key="3">
    <source>
        <dbReference type="Proteomes" id="UP000028302"/>
    </source>
</evidence>
<sequence length="86" mass="9247">MSECDAPADCPVCKASAGRIMSAPRLAVLDAGIRHAHATNERSAHSPRFETKHEHSAGCGCGTATQSARRDGIRTRTGHRPWMISH</sequence>